<evidence type="ECO:0000256" key="6">
    <source>
        <dbReference type="ARBA" id="ARBA00023229"/>
    </source>
</evidence>
<reference evidence="9" key="1">
    <citation type="submission" date="2020-12" db="EMBL/GenBank/DDBJ databases">
        <title>Methylobrevis albus sp. nov., isolated from fresh water lack sediment.</title>
        <authorList>
            <person name="Zou Q."/>
        </authorList>
    </citation>
    <scope>NUCLEOTIDE SEQUENCE</scope>
    <source>
        <strain evidence="9">L22</strain>
    </source>
</reference>
<evidence type="ECO:0000256" key="5">
    <source>
        <dbReference type="ARBA" id="ARBA00022842"/>
    </source>
</evidence>
<dbReference type="FunFam" id="1.10.600.10:FF:000001">
    <property type="entry name" value="Geranylgeranyl diphosphate synthase"/>
    <property type="match status" value="1"/>
</dbReference>
<dbReference type="InterPro" id="IPR033749">
    <property type="entry name" value="Polyprenyl_synt_CS"/>
</dbReference>
<keyword evidence="10" id="KW-1185">Reference proteome</keyword>
<dbReference type="PROSITE" id="PS00723">
    <property type="entry name" value="POLYPRENYL_SYNTHASE_1"/>
    <property type="match status" value="1"/>
</dbReference>
<keyword evidence="5" id="KW-0460">Magnesium</keyword>
<comment type="caution">
    <text evidence="9">The sequence shown here is derived from an EMBL/GenBank/DDBJ whole genome shotgun (WGS) entry which is preliminary data.</text>
</comment>
<comment type="similarity">
    <text evidence="2 8">Belongs to the FPP/GGPP synthase family.</text>
</comment>
<evidence type="ECO:0000256" key="1">
    <source>
        <dbReference type="ARBA" id="ARBA00001946"/>
    </source>
</evidence>
<dbReference type="GO" id="GO:0005737">
    <property type="term" value="C:cytoplasm"/>
    <property type="evidence" value="ECO:0007669"/>
    <property type="project" value="UniProtKB-ARBA"/>
</dbReference>
<proteinExistence type="inferred from homology"/>
<protein>
    <recommendedName>
        <fullName evidence="7">Probable farnesyl diphosphate synthase</fullName>
    </recommendedName>
</protein>
<dbReference type="PANTHER" id="PTHR43281:SF1">
    <property type="entry name" value="FARNESYL DIPHOSPHATE SYNTHASE"/>
    <property type="match status" value="1"/>
</dbReference>
<gene>
    <name evidence="9" type="ORF">I5731_09375</name>
</gene>
<keyword evidence="3 8" id="KW-0808">Transferase</keyword>
<evidence type="ECO:0000313" key="10">
    <source>
        <dbReference type="Proteomes" id="UP000631694"/>
    </source>
</evidence>
<keyword evidence="6" id="KW-0414">Isoprene biosynthesis</keyword>
<dbReference type="AlphaFoldDB" id="A0A931MZG2"/>
<dbReference type="GO" id="GO:0004659">
    <property type="term" value="F:prenyltransferase activity"/>
    <property type="evidence" value="ECO:0007669"/>
    <property type="project" value="InterPro"/>
</dbReference>
<name>A0A931MZG2_9HYPH</name>
<sequence length="312" mass="32149">MTEDELGGRLAATAEAAVQRLAAALGAAPLAGETARPARLLAAMRHGVLGGGKRLRPALVVETARLFGRDIDDGHGDILLAAAALECVHCYSLVHDDLPAMDDDDIRRGQPTVHRAFDEATAILAGDALLTLAFDLLADPAGEPDAAIRIRLVTRLARAAGMGGMVGGQMLDLAAEGRFDAPAAPMGEAEVRSLQAMKTGALLRFAVDAGAMLGRASGADAAWLARYGDLVGLAFQLADDLLDATADAATVGKATGKDAGRGKATLVALHGVEAARRRLDDLVAEAEAVLQPFGERADALVAIARFIAARPS</sequence>
<dbReference type="SFLD" id="SFLDG01017">
    <property type="entry name" value="Polyprenyl_Transferase_Like"/>
    <property type="match status" value="1"/>
</dbReference>
<dbReference type="RefSeq" id="WP_197311078.1">
    <property type="nucleotide sequence ID" value="NZ_JADZLT010000049.1"/>
</dbReference>
<comment type="cofactor">
    <cofactor evidence="1">
        <name>Mg(2+)</name>
        <dbReference type="ChEBI" id="CHEBI:18420"/>
    </cofactor>
</comment>
<dbReference type="InterPro" id="IPR053378">
    <property type="entry name" value="Prenyl_diphosphate_synthase"/>
</dbReference>
<dbReference type="Proteomes" id="UP000631694">
    <property type="component" value="Unassembled WGS sequence"/>
</dbReference>
<dbReference type="SUPFAM" id="SSF48576">
    <property type="entry name" value="Terpenoid synthases"/>
    <property type="match status" value="1"/>
</dbReference>
<dbReference type="InterPro" id="IPR008949">
    <property type="entry name" value="Isoprenoid_synthase_dom_sf"/>
</dbReference>
<evidence type="ECO:0000313" key="9">
    <source>
        <dbReference type="EMBL" id="MBH0238029.1"/>
    </source>
</evidence>
<evidence type="ECO:0000256" key="3">
    <source>
        <dbReference type="ARBA" id="ARBA00022679"/>
    </source>
</evidence>
<dbReference type="Pfam" id="PF00348">
    <property type="entry name" value="polyprenyl_synt"/>
    <property type="match status" value="1"/>
</dbReference>
<evidence type="ECO:0000256" key="2">
    <source>
        <dbReference type="ARBA" id="ARBA00006706"/>
    </source>
</evidence>
<evidence type="ECO:0000256" key="8">
    <source>
        <dbReference type="RuleBase" id="RU004466"/>
    </source>
</evidence>
<dbReference type="SFLD" id="SFLDS00005">
    <property type="entry name" value="Isoprenoid_Synthase_Type_I"/>
    <property type="match status" value="1"/>
</dbReference>
<dbReference type="Gene3D" id="1.10.600.10">
    <property type="entry name" value="Farnesyl Diphosphate Synthase"/>
    <property type="match status" value="1"/>
</dbReference>
<dbReference type="GO" id="GO:0046872">
    <property type="term" value="F:metal ion binding"/>
    <property type="evidence" value="ECO:0007669"/>
    <property type="project" value="UniProtKB-KW"/>
</dbReference>
<organism evidence="9 10">
    <name type="scientific">Methylobrevis albus</name>
    <dbReference type="NCBI Taxonomy" id="2793297"/>
    <lineage>
        <taxon>Bacteria</taxon>
        <taxon>Pseudomonadati</taxon>
        <taxon>Pseudomonadota</taxon>
        <taxon>Alphaproteobacteria</taxon>
        <taxon>Hyphomicrobiales</taxon>
        <taxon>Pleomorphomonadaceae</taxon>
        <taxon>Methylobrevis</taxon>
    </lineage>
</organism>
<accession>A0A931MZG2</accession>
<keyword evidence="4" id="KW-0479">Metal-binding</keyword>
<dbReference type="InterPro" id="IPR000092">
    <property type="entry name" value="Polyprenyl_synt"/>
</dbReference>
<dbReference type="GO" id="GO:0016114">
    <property type="term" value="P:terpenoid biosynthetic process"/>
    <property type="evidence" value="ECO:0007669"/>
    <property type="project" value="UniProtKB-ARBA"/>
</dbReference>
<dbReference type="CDD" id="cd00685">
    <property type="entry name" value="Trans_IPPS_HT"/>
    <property type="match status" value="1"/>
</dbReference>
<dbReference type="PROSITE" id="PS00444">
    <property type="entry name" value="POLYPRENYL_SYNTHASE_2"/>
    <property type="match status" value="1"/>
</dbReference>
<dbReference type="PANTHER" id="PTHR43281">
    <property type="entry name" value="FARNESYL DIPHOSPHATE SYNTHASE"/>
    <property type="match status" value="1"/>
</dbReference>
<dbReference type="EMBL" id="JADZLT010000049">
    <property type="protein sequence ID" value="MBH0238029.1"/>
    <property type="molecule type" value="Genomic_DNA"/>
</dbReference>
<evidence type="ECO:0000256" key="4">
    <source>
        <dbReference type="ARBA" id="ARBA00022723"/>
    </source>
</evidence>
<dbReference type="NCBIfam" id="NF045485">
    <property type="entry name" value="FPPsyn"/>
    <property type="match status" value="1"/>
</dbReference>
<evidence type="ECO:0000256" key="7">
    <source>
        <dbReference type="ARBA" id="ARBA00069024"/>
    </source>
</evidence>